<evidence type="ECO:0000256" key="4">
    <source>
        <dbReference type="ARBA" id="ARBA00023295"/>
    </source>
</evidence>
<evidence type="ECO:0000256" key="5">
    <source>
        <dbReference type="RuleBase" id="RU361187"/>
    </source>
</evidence>
<reference evidence="6 7" key="1">
    <citation type="submission" date="2022-09" db="EMBL/GenBank/DDBJ databases">
        <title>Genome sequencing of Flavivirga sp. MEBiC05379.</title>
        <authorList>
            <person name="Oh H.-M."/>
            <person name="Kwon K.K."/>
            <person name="Park M.J."/>
            <person name="Yang S.-H."/>
        </authorList>
    </citation>
    <scope>NUCLEOTIDE SEQUENCE [LARGE SCALE GENOMIC DNA]</scope>
    <source>
        <strain evidence="6 7">MEBiC05379</strain>
    </source>
</reference>
<keyword evidence="4 5" id="KW-0326">Glycosidase</keyword>
<accession>A0ABU7XNT7</accession>
<dbReference type="PANTHER" id="PTHR43301:SF3">
    <property type="entry name" value="ARABINAN ENDO-1,5-ALPHA-L-ARABINOSIDASE A-RELATED"/>
    <property type="match status" value="1"/>
</dbReference>
<dbReference type="RefSeq" id="WP_303304750.1">
    <property type="nucleotide sequence ID" value="NZ_JAODOP010000004.1"/>
</dbReference>
<dbReference type="Pfam" id="PF04616">
    <property type="entry name" value="Glyco_hydro_43"/>
    <property type="match status" value="1"/>
</dbReference>
<gene>
    <name evidence="6" type="ORF">N1F79_04455</name>
</gene>
<dbReference type="SUPFAM" id="SSF75005">
    <property type="entry name" value="Arabinanase/levansucrase/invertase"/>
    <property type="match status" value="1"/>
</dbReference>
<evidence type="ECO:0000313" key="7">
    <source>
        <dbReference type="Proteomes" id="UP001337305"/>
    </source>
</evidence>
<dbReference type="InterPro" id="IPR023296">
    <property type="entry name" value="Glyco_hydro_beta-prop_sf"/>
</dbReference>
<dbReference type="PANTHER" id="PTHR43301">
    <property type="entry name" value="ARABINAN ENDO-1,5-ALPHA-L-ARABINOSIDASE"/>
    <property type="match status" value="1"/>
</dbReference>
<evidence type="ECO:0000256" key="2">
    <source>
        <dbReference type="ARBA" id="ARBA00009865"/>
    </source>
</evidence>
<dbReference type="Gene3D" id="2.115.10.20">
    <property type="entry name" value="Glycosyl hydrolase domain, family 43"/>
    <property type="match status" value="1"/>
</dbReference>
<keyword evidence="3 5" id="KW-0378">Hydrolase</keyword>
<dbReference type="InterPro" id="IPR006710">
    <property type="entry name" value="Glyco_hydro_43"/>
</dbReference>
<sequence>MKNSNLILIIMTLLVSNSCKKYQQEEKASDIKEEVLKTVAYKYTNLTNIGAEQGITRRDPSDIIFANNQYYIWYTKTDKGFSGYNASIWYAISKDGISWEEKGEAIPKGTQGTWDAFSVFTPNVLKANNKYYLFYTGVKSTPGNPDGNFENNAINDITALGLMVSDSPEGPFVKVSNKPILEISNNEDDFDSYRIDDACILYRNKKYWLYYKGRSSKYGVDGPKHTKMGVAIADKPDGPYLKYEKNPITNGGHEVMVWPYKEGVMTMLSNHGAEGRTLQYAKDGVNFSIIGKIADEYPKAPGYFRFDDFKGEKNQRENIKWGISMIYGDTANNIWPYLIRYEIEIKD</sequence>
<organism evidence="6 7">
    <name type="scientific">Flavivirga spongiicola</name>
    <dbReference type="NCBI Taxonomy" id="421621"/>
    <lineage>
        <taxon>Bacteria</taxon>
        <taxon>Pseudomonadati</taxon>
        <taxon>Bacteroidota</taxon>
        <taxon>Flavobacteriia</taxon>
        <taxon>Flavobacteriales</taxon>
        <taxon>Flavobacteriaceae</taxon>
        <taxon>Flavivirga</taxon>
    </lineage>
</organism>
<dbReference type="InterPro" id="IPR050727">
    <property type="entry name" value="GH43_arabinanases"/>
</dbReference>
<name>A0ABU7XNT7_9FLAO</name>
<evidence type="ECO:0000313" key="6">
    <source>
        <dbReference type="EMBL" id="MEF3832369.1"/>
    </source>
</evidence>
<protein>
    <submittedName>
        <fullName evidence="6">Family 43 glycosylhydrolase</fullName>
    </submittedName>
</protein>
<proteinExistence type="inferred from homology"/>
<evidence type="ECO:0000256" key="1">
    <source>
        <dbReference type="ARBA" id="ARBA00004834"/>
    </source>
</evidence>
<comment type="similarity">
    <text evidence="2 5">Belongs to the glycosyl hydrolase 43 family.</text>
</comment>
<comment type="caution">
    <text evidence="6">The sequence shown here is derived from an EMBL/GenBank/DDBJ whole genome shotgun (WGS) entry which is preliminary data.</text>
</comment>
<evidence type="ECO:0000256" key="3">
    <source>
        <dbReference type="ARBA" id="ARBA00022801"/>
    </source>
</evidence>
<dbReference type="Proteomes" id="UP001337305">
    <property type="component" value="Unassembled WGS sequence"/>
</dbReference>
<dbReference type="EMBL" id="JAODOP010000004">
    <property type="protein sequence ID" value="MEF3832369.1"/>
    <property type="molecule type" value="Genomic_DNA"/>
</dbReference>
<keyword evidence="7" id="KW-1185">Reference proteome</keyword>
<comment type="pathway">
    <text evidence="1">Glycan metabolism; L-arabinan degradation.</text>
</comment>